<dbReference type="AlphaFoldDB" id="A0A2K3MW35"/>
<dbReference type="GO" id="GO:0030145">
    <property type="term" value="F:manganese ion binding"/>
    <property type="evidence" value="ECO:0007669"/>
    <property type="project" value="UniProtKB-UniRule"/>
</dbReference>
<dbReference type="SUPFAM" id="SSF53448">
    <property type="entry name" value="Nucleotide-diphospho-sugar transferases"/>
    <property type="match status" value="1"/>
</dbReference>
<evidence type="ECO:0000256" key="6">
    <source>
        <dbReference type="ARBA" id="ARBA00022692"/>
    </source>
</evidence>
<keyword evidence="9" id="KW-1133">Transmembrane helix</keyword>
<dbReference type="InterPro" id="IPR029044">
    <property type="entry name" value="Nucleotide-diphossugar_trans"/>
</dbReference>
<proteinExistence type="inferred from homology"/>
<accession>A0A2K3MW35</accession>
<evidence type="ECO:0000256" key="11">
    <source>
        <dbReference type="ARBA" id="ARBA00023136"/>
    </source>
</evidence>
<organism evidence="17 18">
    <name type="scientific">Trifolium pratense</name>
    <name type="common">Red clover</name>
    <dbReference type="NCBI Taxonomy" id="57577"/>
    <lineage>
        <taxon>Eukaryota</taxon>
        <taxon>Viridiplantae</taxon>
        <taxon>Streptophyta</taxon>
        <taxon>Embryophyta</taxon>
        <taxon>Tracheophyta</taxon>
        <taxon>Spermatophyta</taxon>
        <taxon>Magnoliopsida</taxon>
        <taxon>eudicotyledons</taxon>
        <taxon>Gunneridae</taxon>
        <taxon>Pentapetalae</taxon>
        <taxon>rosids</taxon>
        <taxon>fabids</taxon>
        <taxon>Fabales</taxon>
        <taxon>Fabaceae</taxon>
        <taxon>Papilionoideae</taxon>
        <taxon>50 kb inversion clade</taxon>
        <taxon>NPAAA clade</taxon>
        <taxon>Hologalegina</taxon>
        <taxon>IRL clade</taxon>
        <taxon>Trifolieae</taxon>
        <taxon>Trifolium</taxon>
    </lineage>
</organism>
<name>A0A2K3MW35_TRIPR</name>
<evidence type="ECO:0000256" key="10">
    <source>
        <dbReference type="ARBA" id="ARBA00023034"/>
    </source>
</evidence>
<dbReference type="ExpressionAtlas" id="A0A2K3MW35">
    <property type="expression patterns" value="baseline"/>
</dbReference>
<comment type="similarity">
    <text evidence="3 16">Belongs to the glycosyltransferase 13 family.</text>
</comment>
<dbReference type="Pfam" id="PF03071">
    <property type="entry name" value="GNT-I"/>
    <property type="match status" value="1"/>
</dbReference>
<keyword evidence="10 16" id="KW-0333">Golgi apparatus</keyword>
<evidence type="ECO:0000256" key="13">
    <source>
        <dbReference type="ARBA" id="ARBA00038949"/>
    </source>
</evidence>
<gene>
    <name evidence="17" type="ORF">L195_g018179</name>
</gene>
<evidence type="ECO:0000256" key="14">
    <source>
        <dbReference type="ARBA" id="ARBA00041712"/>
    </source>
</evidence>
<evidence type="ECO:0000313" key="17">
    <source>
        <dbReference type="EMBL" id="PNX94997.1"/>
    </source>
</evidence>
<evidence type="ECO:0000256" key="2">
    <source>
        <dbReference type="ARBA" id="ARBA00004922"/>
    </source>
</evidence>
<protein>
    <recommendedName>
        <fullName evidence="13 16">Alpha-1,3-mannosyl-glycoprotein 2-beta-N-acetylglucosaminyltransferase</fullName>
        <shortName evidence="16">GNT-I</shortName>
        <shortName evidence="16">GlcNAc-T I</shortName>
        <ecNumber evidence="13 16">2.4.1.101</ecNumber>
    </recommendedName>
    <alternativeName>
        <fullName evidence="14 16">N-glycosyl-oligosaccharide-glycoprotein N-acetylglucosaminyltransferase I</fullName>
    </alternativeName>
</protein>
<keyword evidence="5 17" id="KW-0808">Transferase</keyword>
<dbReference type="GO" id="GO:0000139">
    <property type="term" value="C:Golgi membrane"/>
    <property type="evidence" value="ECO:0007669"/>
    <property type="project" value="UniProtKB-SubCell"/>
</dbReference>
<dbReference type="FunFam" id="3.10.180.20:FF:000002">
    <property type="entry name" value="Alpha-1,3-mannosyl-glycoprotein 2-beta-N-acetylglucosaminyltransferase"/>
    <property type="match status" value="1"/>
</dbReference>
<reference evidence="17 18" key="1">
    <citation type="journal article" date="2014" name="Am. J. Bot.">
        <title>Genome assembly and annotation for red clover (Trifolium pratense; Fabaceae).</title>
        <authorList>
            <person name="Istvanek J."/>
            <person name="Jaros M."/>
            <person name="Krenek A."/>
            <person name="Repkova J."/>
        </authorList>
    </citation>
    <scope>NUCLEOTIDE SEQUENCE [LARGE SCALE GENOMIC DNA]</scope>
    <source>
        <strain evidence="18">cv. Tatra</strain>
        <tissue evidence="17">Young leaves</tissue>
    </source>
</reference>
<dbReference type="InterPro" id="IPR052261">
    <property type="entry name" value="Glycosyltransferase_13"/>
</dbReference>
<evidence type="ECO:0000256" key="12">
    <source>
        <dbReference type="ARBA" id="ARBA00023211"/>
    </source>
</evidence>
<evidence type="ECO:0000256" key="8">
    <source>
        <dbReference type="ARBA" id="ARBA00022968"/>
    </source>
</evidence>
<evidence type="ECO:0000256" key="9">
    <source>
        <dbReference type="ARBA" id="ARBA00022989"/>
    </source>
</evidence>
<dbReference type="EC" id="2.4.1.101" evidence="13 16"/>
<evidence type="ECO:0000256" key="7">
    <source>
        <dbReference type="ARBA" id="ARBA00022723"/>
    </source>
</evidence>
<keyword evidence="7 16" id="KW-0479">Metal-binding</keyword>
<evidence type="ECO:0000256" key="15">
    <source>
        <dbReference type="ARBA" id="ARBA00049421"/>
    </source>
</evidence>
<keyword evidence="6" id="KW-0812">Transmembrane</keyword>
<reference evidence="17 18" key="2">
    <citation type="journal article" date="2017" name="Front. Plant Sci.">
        <title>Gene Classification and Mining of Molecular Markers Useful in Red Clover (Trifolium pratense) Breeding.</title>
        <authorList>
            <person name="Istvanek J."/>
            <person name="Dluhosova J."/>
            <person name="Dluhos P."/>
            <person name="Patkova L."/>
            <person name="Nedelnik J."/>
            <person name="Repkova J."/>
        </authorList>
    </citation>
    <scope>NUCLEOTIDE SEQUENCE [LARGE SCALE GENOMIC DNA]</scope>
    <source>
        <strain evidence="18">cv. Tatra</strain>
        <tissue evidence="17">Young leaves</tissue>
    </source>
</reference>
<comment type="cofactor">
    <cofactor evidence="16">
        <name>Mn(2+)</name>
        <dbReference type="ChEBI" id="CHEBI:29035"/>
    </cofactor>
    <text evidence="16">The cofactor is mostly bound to the substrate.</text>
</comment>
<keyword evidence="8 16" id="KW-0735">Signal-anchor</keyword>
<evidence type="ECO:0000313" key="18">
    <source>
        <dbReference type="Proteomes" id="UP000236291"/>
    </source>
</evidence>
<dbReference type="PANTHER" id="PTHR10468">
    <property type="entry name" value="PROTEIN O-LINKED-MANNOSE BETA-1,2-N-ACETYLGLUCOSAMINYLTRANSFERASE 1/ALPHA-1,3-MANNOSYL-GLYCOPROTEIN 2-BETA-N-ACETYLGLUCOSAMINYLTRANSFERASE"/>
    <property type="match status" value="1"/>
</dbReference>
<dbReference type="UniPathway" id="UPA00378"/>
<comment type="function">
    <text evidence="16">Initiates complex N-linked carbohydrate formation. Essential for the conversion of high-mannose to hybrid and complex N-glycans.</text>
</comment>
<evidence type="ECO:0000256" key="3">
    <source>
        <dbReference type="ARBA" id="ARBA00006492"/>
    </source>
</evidence>
<dbReference type="PANTHER" id="PTHR10468:SF0">
    <property type="entry name" value="ALPHA-1,3-MANNOSYL-GLYCOPROTEIN 2-BETA-N-ACETYLGLUCOSAMINYLTRANSFERASE"/>
    <property type="match status" value="1"/>
</dbReference>
<dbReference type="Gene3D" id="3.10.180.20">
    <property type="entry name" value="N-Acetylglucosaminyltransferase I, Domain 2"/>
    <property type="match status" value="1"/>
</dbReference>
<sequence length="133" mass="15427">MLGSSLGQFFKQYLEPIKLNEVQVDWKSIDLSYLLEDKYAIHFANNIKKAKPVSGADIVQKAHNIDGDVRIKYKDQWDFENIAQQFGIFQEWKDGVPRAAYKGVVVFRYQTTRRIFLVGPESLKLLQIEDLDS</sequence>
<comment type="pathway">
    <text evidence="2 16">Protein modification; protein glycosylation.</text>
</comment>
<comment type="subcellular location">
    <subcellularLocation>
        <location evidence="1 16">Golgi apparatus membrane</location>
        <topology evidence="1 16">Single-pass type II membrane protein</topology>
    </subcellularLocation>
</comment>
<evidence type="ECO:0000256" key="1">
    <source>
        <dbReference type="ARBA" id="ARBA00004323"/>
    </source>
</evidence>
<dbReference type="InterPro" id="IPR004139">
    <property type="entry name" value="Glyco_trans_13"/>
</dbReference>
<evidence type="ECO:0000256" key="5">
    <source>
        <dbReference type="ARBA" id="ARBA00022679"/>
    </source>
</evidence>
<comment type="caution">
    <text evidence="17">The sequence shown here is derived from an EMBL/GenBank/DDBJ whole genome shotgun (WGS) entry which is preliminary data.</text>
</comment>
<dbReference type="GO" id="GO:0003827">
    <property type="term" value="F:alpha-1,3-mannosylglycoprotein 2-beta-N-acetylglucosaminyltransferase activity"/>
    <property type="evidence" value="ECO:0007669"/>
    <property type="project" value="UniProtKB-UniRule"/>
</dbReference>
<keyword evidence="11" id="KW-0472">Membrane</keyword>
<dbReference type="EMBL" id="ASHM01013026">
    <property type="protein sequence ID" value="PNX94997.1"/>
    <property type="molecule type" value="Genomic_DNA"/>
</dbReference>
<comment type="catalytic activity">
    <reaction evidence="15 16">
        <text>N(4)-(alpha-D-Man-(1-&gt;3)-[alpha-D-Man-(1-&gt;3)-[alpha-D-Man-(1-&gt;6)]-alpha-D-Man-(1-&gt;6)]-beta-D-Man-(1-&gt;4)-beta-D-GlcNAc-(1-&gt;4)-beta-D-GlcNAc)-L-asparaginyl-[protein] (N-glucan mannose isomer 5A1,2) + UDP-N-acetyl-alpha-D-glucosamine = N(4)-{beta-D-GlcNAc-(1-&gt;2)-alpha-D-Man-(1-&gt;3)-[alpha-D-Man-(1-&gt;3)-[alpha-D-Man-(1-&gt;6)]-alpha-D-Man-(1-&gt;6)]-beta-D-Man-(1-&gt;4)-beta-D-GlcNAc-(1-&gt;4)-beta-D-GlcNAc}-L-asparaginyl-[protein] + UDP + H(+)</text>
        <dbReference type="Rhea" id="RHEA:11456"/>
        <dbReference type="Rhea" id="RHEA-COMP:14367"/>
        <dbReference type="Rhea" id="RHEA-COMP:14368"/>
        <dbReference type="ChEBI" id="CHEBI:15378"/>
        <dbReference type="ChEBI" id="CHEBI:57705"/>
        <dbReference type="ChEBI" id="CHEBI:58223"/>
        <dbReference type="ChEBI" id="CHEBI:59087"/>
        <dbReference type="ChEBI" id="CHEBI:60625"/>
        <dbReference type="EC" id="2.4.1.101"/>
    </reaction>
</comment>
<evidence type="ECO:0000256" key="4">
    <source>
        <dbReference type="ARBA" id="ARBA00022676"/>
    </source>
</evidence>
<evidence type="ECO:0000256" key="16">
    <source>
        <dbReference type="RuleBase" id="RU368119"/>
    </source>
</evidence>
<keyword evidence="12 16" id="KW-0464">Manganese</keyword>
<dbReference type="STRING" id="57577.A0A2K3MW35"/>
<dbReference type="Proteomes" id="UP000236291">
    <property type="component" value="Unassembled WGS sequence"/>
</dbReference>
<keyword evidence="4 16" id="KW-0328">Glycosyltransferase</keyword>